<protein>
    <submittedName>
        <fullName evidence="1">Uncharacterized protein</fullName>
    </submittedName>
</protein>
<reference evidence="1 2" key="2">
    <citation type="journal article" date="2022" name="Mol. Ecol. Resour.">
        <title>The genomes of chicory, endive, great burdock and yacon provide insights into Asteraceae paleo-polyploidization history and plant inulin production.</title>
        <authorList>
            <person name="Fan W."/>
            <person name="Wang S."/>
            <person name="Wang H."/>
            <person name="Wang A."/>
            <person name="Jiang F."/>
            <person name="Liu H."/>
            <person name="Zhao H."/>
            <person name="Xu D."/>
            <person name="Zhang Y."/>
        </authorList>
    </citation>
    <scope>NUCLEOTIDE SEQUENCE [LARGE SCALE GENOMIC DNA]</scope>
    <source>
        <strain evidence="2">cv. Niubang</strain>
    </source>
</reference>
<dbReference type="Proteomes" id="UP001055879">
    <property type="component" value="Linkage Group LG02"/>
</dbReference>
<name>A0ACB9EKX8_ARCLA</name>
<keyword evidence="2" id="KW-1185">Reference proteome</keyword>
<proteinExistence type="predicted"/>
<evidence type="ECO:0000313" key="2">
    <source>
        <dbReference type="Proteomes" id="UP001055879"/>
    </source>
</evidence>
<reference evidence="2" key="1">
    <citation type="journal article" date="2022" name="Mol. Ecol. Resour.">
        <title>The genomes of chicory, endive, great burdock and yacon provide insights into Asteraceae palaeo-polyploidization history and plant inulin production.</title>
        <authorList>
            <person name="Fan W."/>
            <person name="Wang S."/>
            <person name="Wang H."/>
            <person name="Wang A."/>
            <person name="Jiang F."/>
            <person name="Liu H."/>
            <person name="Zhao H."/>
            <person name="Xu D."/>
            <person name="Zhang Y."/>
        </authorList>
    </citation>
    <scope>NUCLEOTIDE SEQUENCE [LARGE SCALE GENOMIC DNA]</scope>
    <source>
        <strain evidence="2">cv. Niubang</strain>
    </source>
</reference>
<comment type="caution">
    <text evidence="1">The sequence shown here is derived from an EMBL/GenBank/DDBJ whole genome shotgun (WGS) entry which is preliminary data.</text>
</comment>
<accession>A0ACB9EKX8</accession>
<dbReference type="EMBL" id="CM042048">
    <property type="protein sequence ID" value="KAI3759290.1"/>
    <property type="molecule type" value="Genomic_DNA"/>
</dbReference>
<sequence length="192" mass="22266">MRDKITLTQEATMIFKYFFLSFMFIEWLILLHDLYSLFVRPLFLFIFVTRTRGCVAAQSHERTHGTESCCVENGPGKKKALGVNPKIVMERLGTFWDPDDQRESIGSEEMVDLFVEDEPSLDEVKEAFCVFDKNNDGYIDVKELQNVLSDMGFLRVSESDCGRMIVRYDVDKDGKISFREFLKVMEDGFCES</sequence>
<gene>
    <name evidence="1" type="ORF">L6452_06992</name>
</gene>
<organism evidence="1 2">
    <name type="scientific">Arctium lappa</name>
    <name type="common">Greater burdock</name>
    <name type="synonym">Lappa major</name>
    <dbReference type="NCBI Taxonomy" id="4217"/>
    <lineage>
        <taxon>Eukaryota</taxon>
        <taxon>Viridiplantae</taxon>
        <taxon>Streptophyta</taxon>
        <taxon>Embryophyta</taxon>
        <taxon>Tracheophyta</taxon>
        <taxon>Spermatophyta</taxon>
        <taxon>Magnoliopsida</taxon>
        <taxon>eudicotyledons</taxon>
        <taxon>Gunneridae</taxon>
        <taxon>Pentapetalae</taxon>
        <taxon>asterids</taxon>
        <taxon>campanulids</taxon>
        <taxon>Asterales</taxon>
        <taxon>Asteraceae</taxon>
        <taxon>Carduoideae</taxon>
        <taxon>Cardueae</taxon>
        <taxon>Arctiinae</taxon>
        <taxon>Arctium</taxon>
    </lineage>
</organism>
<evidence type="ECO:0000313" key="1">
    <source>
        <dbReference type="EMBL" id="KAI3759290.1"/>
    </source>
</evidence>